<sequence length="58" mass="6952">MNSMHFFKNLFFIYQIKFGLPFGFYPGEEVNFLRNRLLNYDFSGQGSISTRQLDNMYP</sequence>
<evidence type="ECO:0000313" key="1">
    <source>
        <dbReference type="EMBL" id="PZV80912.1"/>
    </source>
</evidence>
<protein>
    <submittedName>
        <fullName evidence="1">Uncharacterized protein</fullName>
    </submittedName>
</protein>
<reference evidence="1 2" key="1">
    <citation type="submission" date="2018-06" db="EMBL/GenBank/DDBJ databases">
        <title>Genomic Encyclopedia of Archaeal and Bacterial Type Strains, Phase II (KMG-II): from individual species to whole genera.</title>
        <authorList>
            <person name="Goeker M."/>
        </authorList>
    </citation>
    <scope>NUCLEOTIDE SEQUENCE [LARGE SCALE GENOMIC DNA]</scope>
    <source>
        <strain evidence="1 2">T4</strain>
    </source>
</reference>
<proteinExistence type="predicted"/>
<evidence type="ECO:0000313" key="2">
    <source>
        <dbReference type="Proteomes" id="UP000248917"/>
    </source>
</evidence>
<comment type="caution">
    <text evidence="1">The sequence shown here is derived from an EMBL/GenBank/DDBJ whole genome shotgun (WGS) entry which is preliminary data.</text>
</comment>
<dbReference type="AlphaFoldDB" id="A0A326RRN6"/>
<organism evidence="1 2">
    <name type="scientific">Algoriphagus aquaeductus</name>
    <dbReference type="NCBI Taxonomy" id="475299"/>
    <lineage>
        <taxon>Bacteria</taxon>
        <taxon>Pseudomonadati</taxon>
        <taxon>Bacteroidota</taxon>
        <taxon>Cytophagia</taxon>
        <taxon>Cytophagales</taxon>
        <taxon>Cyclobacteriaceae</taxon>
        <taxon>Algoriphagus</taxon>
    </lineage>
</organism>
<dbReference type="Proteomes" id="UP000248917">
    <property type="component" value="Unassembled WGS sequence"/>
</dbReference>
<keyword evidence="2" id="KW-1185">Reference proteome</keyword>
<gene>
    <name evidence="1" type="ORF">CLV31_11178</name>
</gene>
<accession>A0A326RRN6</accession>
<name>A0A326RRN6_9BACT</name>
<dbReference type="EMBL" id="QKTX01000011">
    <property type="protein sequence ID" value="PZV80912.1"/>
    <property type="molecule type" value="Genomic_DNA"/>
</dbReference>